<dbReference type="GO" id="GO:0016787">
    <property type="term" value="F:hydrolase activity"/>
    <property type="evidence" value="ECO:0007669"/>
    <property type="project" value="UniProtKB-KW"/>
</dbReference>
<proteinExistence type="predicted"/>
<dbReference type="PANTHER" id="PTHR12302:SF3">
    <property type="entry name" value="SERINE_THREONINE-PROTEIN KINASE 31"/>
    <property type="match status" value="1"/>
</dbReference>
<evidence type="ECO:0000256" key="4">
    <source>
        <dbReference type="SAM" id="MobiDB-lite"/>
    </source>
</evidence>
<dbReference type="InterPro" id="IPR035437">
    <property type="entry name" value="SNase_OB-fold_sf"/>
</dbReference>
<feature type="region of interest" description="Disordered" evidence="4">
    <location>
        <begin position="282"/>
        <end position="336"/>
    </location>
</feature>
<evidence type="ECO:0000313" key="7">
    <source>
        <dbReference type="EMBL" id="AHB47396.1"/>
    </source>
</evidence>
<dbReference type="STRING" id="1029756.W911_01695"/>
<evidence type="ECO:0000256" key="3">
    <source>
        <dbReference type="ARBA" id="ARBA00022801"/>
    </source>
</evidence>
<keyword evidence="1" id="KW-0540">Nuclease</keyword>
<gene>
    <name evidence="7" type="ORF">W911_01695</name>
</gene>
<evidence type="ECO:0000256" key="1">
    <source>
        <dbReference type="ARBA" id="ARBA00022722"/>
    </source>
</evidence>
<sequence>MEKQIMAWQRRNAAVSGLVAVACLAVQVSAAASESCAPDLGTTHEVVRVIDGETVELDDGRQVRLIGAMAPRPNALTVDTQTWPPAKESTRAVEALVLNRTVTLRYEGRRRDRYGRILAQLYVKTGGNETWVQRHLVAEGYARAYTLPGNAGCVSELIKAEDEARRARRGLWSGGTFRVFAASDEDALLRLVGRFVVVEGRVASVTRTRRYTYLNFGRDWREDFTVSLATRVVDRAEGGAERISAIEGRTIRARGWIERRNGPAIEVGGFEEIEVLDAPPAADAADAWSPPPSWRSHAPHGRGEGLEAGGSPTADGLGTPLLTSPRRVGDPPPARWGRDMAVNAAVLLLSKKTPRRILSGALQFS</sequence>
<dbReference type="PROSITE" id="PS50830">
    <property type="entry name" value="TNASE_3"/>
    <property type="match status" value="1"/>
</dbReference>
<dbReference type="PATRIC" id="fig|1029756.8.peg.359"/>
<keyword evidence="5" id="KW-0732">Signal</keyword>
<evidence type="ECO:0000256" key="2">
    <source>
        <dbReference type="ARBA" id="ARBA00022759"/>
    </source>
</evidence>
<dbReference type="SUPFAM" id="SSF50199">
    <property type="entry name" value="Staphylococcal nuclease"/>
    <property type="match status" value="1"/>
</dbReference>
<feature type="chain" id="PRO_5004740457" evidence="5">
    <location>
        <begin position="31"/>
        <end position="365"/>
    </location>
</feature>
<dbReference type="InterPro" id="IPR016071">
    <property type="entry name" value="Staphylococal_nuclease_OB-fold"/>
</dbReference>
<dbReference type="OrthoDB" id="7618306at2"/>
<evidence type="ECO:0000313" key="8">
    <source>
        <dbReference type="Proteomes" id="UP000018542"/>
    </source>
</evidence>
<dbReference type="Pfam" id="PF00565">
    <property type="entry name" value="SNase"/>
    <property type="match status" value="1"/>
</dbReference>
<accession>V5S9I1</accession>
<keyword evidence="2" id="KW-0255">Endonuclease</keyword>
<dbReference type="PANTHER" id="PTHR12302">
    <property type="entry name" value="EBNA2 BINDING PROTEIN P100"/>
    <property type="match status" value="1"/>
</dbReference>
<dbReference type="PROSITE" id="PS51257">
    <property type="entry name" value="PROKAR_LIPOPROTEIN"/>
    <property type="match status" value="1"/>
</dbReference>
<feature type="signal peptide" evidence="5">
    <location>
        <begin position="1"/>
        <end position="30"/>
    </location>
</feature>
<organism evidence="7 8">
    <name type="scientific">Hyphomicrobium nitrativorans NL23</name>
    <dbReference type="NCBI Taxonomy" id="1029756"/>
    <lineage>
        <taxon>Bacteria</taxon>
        <taxon>Pseudomonadati</taxon>
        <taxon>Pseudomonadota</taxon>
        <taxon>Alphaproteobacteria</taxon>
        <taxon>Hyphomicrobiales</taxon>
        <taxon>Hyphomicrobiaceae</taxon>
        <taxon>Hyphomicrobium</taxon>
    </lineage>
</organism>
<dbReference type="EMBL" id="CP006912">
    <property type="protein sequence ID" value="AHB47396.1"/>
    <property type="molecule type" value="Genomic_DNA"/>
</dbReference>
<dbReference type="SMART" id="SM00318">
    <property type="entry name" value="SNc"/>
    <property type="match status" value="1"/>
</dbReference>
<dbReference type="HOGENOM" id="CLU_064698_1_0_5"/>
<evidence type="ECO:0000256" key="5">
    <source>
        <dbReference type="SAM" id="SignalP"/>
    </source>
</evidence>
<keyword evidence="3" id="KW-0378">Hydrolase</keyword>
<feature type="domain" description="TNase-like" evidence="6">
    <location>
        <begin position="46"/>
        <end position="174"/>
    </location>
</feature>
<evidence type="ECO:0000259" key="6">
    <source>
        <dbReference type="PROSITE" id="PS50830"/>
    </source>
</evidence>
<dbReference type="KEGG" id="hni:W911_01695"/>
<dbReference type="Gene3D" id="2.40.50.90">
    <property type="match status" value="1"/>
</dbReference>
<dbReference type="GO" id="GO:0004519">
    <property type="term" value="F:endonuclease activity"/>
    <property type="evidence" value="ECO:0007669"/>
    <property type="project" value="UniProtKB-KW"/>
</dbReference>
<dbReference type="Proteomes" id="UP000018542">
    <property type="component" value="Chromosome"/>
</dbReference>
<reference evidence="7 8" key="1">
    <citation type="journal article" date="2014" name="Genome Announc.">
        <title>Complete Genome Sequence of Hyphomicrobium nitrativorans Strain NL23, a Denitrifying Bacterium Isolated from Biofilm of a Methanol-Fed Denitrification System Treating Seawater at the Montreal Biodome.</title>
        <authorList>
            <person name="Martineau C."/>
            <person name="Villeneuve C."/>
            <person name="Mauffrey F."/>
            <person name="Villemur R."/>
        </authorList>
    </citation>
    <scope>NUCLEOTIDE SEQUENCE [LARGE SCALE GENOMIC DNA]</scope>
    <source>
        <strain evidence="7">NL23</strain>
    </source>
</reference>
<name>V5S9I1_9HYPH</name>
<dbReference type="AlphaFoldDB" id="V5S9I1"/>
<protein>
    <submittedName>
        <fullName evidence="7">Nuclease</fullName>
    </submittedName>
</protein>
<dbReference type="RefSeq" id="WP_023785772.1">
    <property type="nucleotide sequence ID" value="NC_022997.1"/>
</dbReference>
<keyword evidence="8" id="KW-1185">Reference proteome</keyword>